<organism evidence="2 3">
    <name type="scientific">Aphanomyces astaci</name>
    <name type="common">Crayfish plague agent</name>
    <dbReference type="NCBI Taxonomy" id="112090"/>
    <lineage>
        <taxon>Eukaryota</taxon>
        <taxon>Sar</taxon>
        <taxon>Stramenopiles</taxon>
        <taxon>Oomycota</taxon>
        <taxon>Saprolegniomycetes</taxon>
        <taxon>Saprolegniales</taxon>
        <taxon>Verrucalvaceae</taxon>
        <taxon>Aphanomyces</taxon>
    </lineage>
</organism>
<dbReference type="EMBL" id="QUSZ01004899">
    <property type="protein sequence ID" value="RHY12169.1"/>
    <property type="molecule type" value="Genomic_DNA"/>
</dbReference>
<dbReference type="Gene3D" id="1.10.10.60">
    <property type="entry name" value="Homeodomain-like"/>
    <property type="match status" value="1"/>
</dbReference>
<proteinExistence type="predicted"/>
<evidence type="ECO:0000313" key="3">
    <source>
        <dbReference type="Proteomes" id="UP000265427"/>
    </source>
</evidence>
<evidence type="ECO:0008006" key="4">
    <source>
        <dbReference type="Google" id="ProtNLM"/>
    </source>
</evidence>
<dbReference type="AlphaFoldDB" id="A0A397B1Z1"/>
<dbReference type="Proteomes" id="UP000265427">
    <property type="component" value="Unassembled WGS sequence"/>
</dbReference>
<name>A0A397B1Z1_APHAT</name>
<dbReference type="VEuPathDB" id="FungiDB:H257_16187"/>
<feature type="region of interest" description="Disordered" evidence="1">
    <location>
        <begin position="155"/>
        <end position="199"/>
    </location>
</feature>
<comment type="caution">
    <text evidence="2">The sequence shown here is derived from an EMBL/GenBank/DDBJ whole genome shotgun (WGS) entry which is preliminary data.</text>
</comment>
<reference evidence="2 3" key="1">
    <citation type="submission" date="2018-08" db="EMBL/GenBank/DDBJ databases">
        <title>Aphanomyces genome sequencing and annotation.</title>
        <authorList>
            <person name="Minardi D."/>
            <person name="Oidtmann B."/>
            <person name="Van Der Giezen M."/>
            <person name="Studholme D.J."/>
        </authorList>
    </citation>
    <scope>NUCLEOTIDE SEQUENCE [LARGE SCALE GENOMIC DNA]</scope>
    <source>
        <strain evidence="2 3">Kv</strain>
    </source>
</reference>
<gene>
    <name evidence="2" type="ORF">DYB36_009768</name>
</gene>
<accession>A0A397B1Z1</accession>
<sequence>MALAKGKSKTPTKRDLIERLAQLEAGSGALDLRSPDKQVTTQDKKTVWSVDMIQVLLELRLRAYASPFQGSKSNQQLSVLWEKIAMRLSMVSGVVVSHPSAKAKYQSLKQEYSRIRVSEQQTGNNVDEAATNPPYWEHMVEYFGDKSGLGHNEFGSSTERAIDTKSDRAEEEFGDVEASVDTIRPSKRSKPSSASAAPVASGLVTLGETLAKGLVDAASVGTSSATNQKLDALSESIEESKKLHAALLENIVNGNAIQRELLSHLQGINNRP</sequence>
<protein>
    <recommendedName>
        <fullName evidence="4">Myb/SANT-like domain-containing protein</fullName>
    </recommendedName>
</protein>
<evidence type="ECO:0000256" key="1">
    <source>
        <dbReference type="SAM" id="MobiDB-lite"/>
    </source>
</evidence>
<evidence type="ECO:0000313" key="2">
    <source>
        <dbReference type="EMBL" id="RHY12169.1"/>
    </source>
</evidence>